<feature type="repeat" description="WD" evidence="4">
    <location>
        <begin position="1414"/>
        <end position="1453"/>
    </location>
</feature>
<dbReference type="SUPFAM" id="SSF50978">
    <property type="entry name" value="WD40 repeat-like"/>
    <property type="match status" value="1"/>
</dbReference>
<feature type="repeat" description="WD" evidence="4">
    <location>
        <begin position="1284"/>
        <end position="1303"/>
    </location>
</feature>
<keyword evidence="8" id="KW-1185">Reference proteome</keyword>
<dbReference type="Pfam" id="PF00400">
    <property type="entry name" value="WD40"/>
    <property type="match status" value="7"/>
</dbReference>
<dbReference type="EMBL" id="SAEB01000009">
    <property type="protein sequence ID" value="RVD82957.1"/>
    <property type="molecule type" value="Genomic_DNA"/>
</dbReference>
<dbReference type="Gene3D" id="2.130.10.10">
    <property type="entry name" value="YVTN repeat-like/Quinoprotein amine dehydrogenase"/>
    <property type="match status" value="1"/>
</dbReference>
<feature type="region of interest" description="Disordered" evidence="5">
    <location>
        <begin position="708"/>
        <end position="775"/>
    </location>
</feature>
<evidence type="ECO:0000256" key="5">
    <source>
        <dbReference type="SAM" id="MobiDB-lite"/>
    </source>
</evidence>
<gene>
    <name evidence="7" type="ORF">DFL_007364</name>
</gene>
<feature type="region of interest" description="Disordered" evidence="5">
    <location>
        <begin position="144"/>
        <end position="242"/>
    </location>
</feature>
<reference evidence="7 8" key="1">
    <citation type="submission" date="2019-01" db="EMBL/GenBank/DDBJ databases">
        <title>Intercellular communication is required for trap formation in the nematode-trapping fungus Duddingtonia flagrans.</title>
        <authorList>
            <person name="Youssar L."/>
            <person name="Wernet V."/>
            <person name="Hensel N."/>
            <person name="Hildebrandt H.-G."/>
            <person name="Fischer R."/>
        </authorList>
    </citation>
    <scope>NUCLEOTIDE SEQUENCE [LARGE SCALE GENOMIC DNA]</scope>
    <source>
        <strain evidence="7 8">CBS H-5679</strain>
    </source>
</reference>
<dbReference type="Pfam" id="PF12937">
    <property type="entry name" value="F-box-like"/>
    <property type="match status" value="1"/>
</dbReference>
<feature type="repeat" description="WD" evidence="4">
    <location>
        <begin position="1215"/>
        <end position="1254"/>
    </location>
</feature>
<dbReference type="GO" id="GO:0010992">
    <property type="term" value="P:ubiquitin recycling"/>
    <property type="evidence" value="ECO:0007669"/>
    <property type="project" value="TreeGrafter"/>
</dbReference>
<dbReference type="PANTHER" id="PTHR19849">
    <property type="entry name" value="PHOSPHOLIPASE A-2-ACTIVATING PROTEIN"/>
    <property type="match status" value="1"/>
</dbReference>
<dbReference type="Proteomes" id="UP000283090">
    <property type="component" value="Unassembled WGS sequence"/>
</dbReference>
<dbReference type="InterPro" id="IPR036322">
    <property type="entry name" value="WD40_repeat_dom_sf"/>
</dbReference>
<proteinExistence type="inferred from homology"/>
<evidence type="ECO:0000259" key="6">
    <source>
        <dbReference type="PROSITE" id="PS50181"/>
    </source>
</evidence>
<dbReference type="Gene3D" id="1.20.1280.50">
    <property type="match status" value="1"/>
</dbReference>
<dbReference type="PANTHER" id="PTHR19849:SF1">
    <property type="entry name" value="F-BOX_WD REPEAT-CONTAINING PROTEIN 7"/>
    <property type="match status" value="1"/>
</dbReference>
<keyword evidence="3" id="KW-0677">Repeat</keyword>
<feature type="compositionally biased region" description="Basic and acidic residues" evidence="5">
    <location>
        <begin position="353"/>
        <end position="375"/>
    </location>
</feature>
<feature type="region of interest" description="Disordered" evidence="5">
    <location>
        <begin position="822"/>
        <end position="866"/>
    </location>
</feature>
<protein>
    <recommendedName>
        <fullName evidence="6">F-box domain-containing protein</fullName>
    </recommendedName>
</protein>
<evidence type="ECO:0000313" key="8">
    <source>
        <dbReference type="Proteomes" id="UP000283090"/>
    </source>
</evidence>
<dbReference type="VEuPathDB" id="FungiDB:DFL_007364"/>
<dbReference type="InterPro" id="IPR019775">
    <property type="entry name" value="WD40_repeat_CS"/>
</dbReference>
<feature type="compositionally biased region" description="Basic and acidic residues" evidence="5">
    <location>
        <begin position="402"/>
        <end position="413"/>
    </location>
</feature>
<feature type="domain" description="F-box" evidence="6">
    <location>
        <begin position="978"/>
        <end position="1025"/>
    </location>
</feature>
<dbReference type="SUPFAM" id="SSF81383">
    <property type="entry name" value="F-box domain"/>
    <property type="match status" value="1"/>
</dbReference>
<feature type="region of interest" description="Disordered" evidence="5">
    <location>
        <begin position="353"/>
        <end position="430"/>
    </location>
</feature>
<evidence type="ECO:0000256" key="4">
    <source>
        <dbReference type="PROSITE-ProRule" id="PRU00221"/>
    </source>
</evidence>
<dbReference type="SMART" id="SM00320">
    <property type="entry name" value="WD40"/>
    <property type="match status" value="7"/>
</dbReference>
<dbReference type="InterPro" id="IPR036047">
    <property type="entry name" value="F-box-like_dom_sf"/>
</dbReference>
<name>A0A436ZVG5_ARTFL</name>
<feature type="compositionally biased region" description="Polar residues" evidence="5">
    <location>
        <begin position="827"/>
        <end position="839"/>
    </location>
</feature>
<accession>A0A436ZVG5</accession>
<feature type="region of interest" description="Disordered" evidence="5">
    <location>
        <begin position="880"/>
        <end position="900"/>
    </location>
</feature>
<feature type="repeat" description="WD" evidence="4">
    <location>
        <begin position="1332"/>
        <end position="1371"/>
    </location>
</feature>
<dbReference type="PROSITE" id="PS50082">
    <property type="entry name" value="WD_REPEATS_2"/>
    <property type="match status" value="6"/>
</dbReference>
<evidence type="ECO:0000256" key="1">
    <source>
        <dbReference type="ARBA" id="ARBA00007968"/>
    </source>
</evidence>
<sequence>MDSQGRDEGLTRPISTEHEDPFDDFDGVHFTKNSRPAAIEAENHTPTVAKEQRLSTADRGDLVYYPAPVPVMLNLPPKLVGNRPQNQAQAGIEEVRARRESLTSFRRSLVLKASHSKADASSLFDNILDATVASPVLSVVSHSVSNTKAPGNPGHTRSTSKFSMSMPRNEEIAPAASQGPTRRTALSDSDDEAELHKETVRSSAIGGDITVGPGSTGDEVASSLPRASHYPHSNHDDTEEGGEGEAFEDIQFVPATLLAELESRKSQQRARTNKTATTMNSRQMPTLLERDAIAEVKQQARKRGPVNLGWQGDHGAIDEEEDDVPLGLLFANKLSSRPAEALRAPGLLAMREAEDNEPLRKRQERLKHSLGRETVDNIPATDAMDEKETLGQRRSRLQAAQKQRESTGEKPQDQEVPEATGPPVVGSMSAVLNANPNTQRSYLAGQDPSSRGAPNSELPFGYQAQQQMHINFAGNQPPNRPLVHQRKPVLPHQQAPAGPMGKNRDYEFGIPFPYAPVNAEYLQHQQALLADQIERWRSSVPSKSWVRAMQNPVNKMENTDTIGQLSFVPTTRTTVVTTTTTTTTSFPPLIIKPPRSLSQLDTKEYPLATTPTPLALKRFCFDLNGHPTYFRESDDPNKTLINLQNLVNGMKDGKGTIRVVDKGEQRYQTPPVSQVDAVDVLSASVGARKRPASPLPAIELSGKSIPYQKTKRRHTSKAKADTQPVRFSKHRGQTSQTIITPSSGFPGNGSPSLHPARSLGFNSTSSLEGRPAASWPNMPEFTQFGDGGLREAPVVISPYANRPPLVFTPTEQEGSRFAADEADLGSSIRSPGEGTSDSSHLVHEPGESVPTPTNEPPSLPSPSLSPVTAALTLGKSRTDYFSRPESHEEDLGSPLALSHADDGMEDADIAPFDEAPPLSRGTSGLDGIPGLMQLPQMVDTFDSMPQAIKSYLMYQFLRRCDKNTLQFVAGVVNPALKCDFLAKLPTELSLNIIKFLDYRSLASAAQVSKKWRILIDSDEWTWKRLFEADGYVLADGELERAVREGWGYQDPEGFLDCEKDIQICLAKGAFSSTSSLFSSSIRKRKVTRLSLKKSQKQRQTVESLGKDEFKELIHDLSSNEGFAAAVHAASANPPPSVGLPSLTNLHLYKSLYRRHHIIRKSWVRPDVQPRHISFRGHQRFVVTCLQFDSERILTGSDDTNINVYDTNTGALLAKLEGHEGGVWALQYHNNTLVSGSTDRTVRVWDIESAECTQVFHGHTSTVRCLQILLPTKINMSDGKSIIMPKQPLIITGSRDSTLKIWRLPTRADKPYKPSTTADIDNQPPNPFLIRTLQGHGHSVRAIAAHGDTLVSGSYDNFVRVWKISTGECVHRLAGHTAKVYSVVLDHKRNRCISGSMDSCVKVWSLDNGALLYTLEGHTSLVGLLDLSHDYLVSAAADASLRIWDPETGQLRHTLSAHTGAITCFQHDGHKVISGSDGTLKMWNIKTGRFIRDLLTNLSGVWQVKFNERRCVAAVQRENLTFIEVLDFGAARDGVPDDQRGRRIVVNSKGVEVDPAEIINDDL</sequence>
<dbReference type="CDD" id="cd22147">
    <property type="entry name" value="F-box_SpPof1-like"/>
    <property type="match status" value="1"/>
</dbReference>
<dbReference type="PRINTS" id="PR00320">
    <property type="entry name" value="GPROTEINBRPT"/>
</dbReference>
<dbReference type="CDD" id="cd00200">
    <property type="entry name" value="WD40"/>
    <property type="match status" value="1"/>
</dbReference>
<dbReference type="OrthoDB" id="190105at2759"/>
<organism evidence="7 8">
    <name type="scientific">Arthrobotrys flagrans</name>
    <name type="common">Nematode-trapping fungus</name>
    <name type="synonym">Trichothecium flagrans</name>
    <dbReference type="NCBI Taxonomy" id="97331"/>
    <lineage>
        <taxon>Eukaryota</taxon>
        <taxon>Fungi</taxon>
        <taxon>Dikarya</taxon>
        <taxon>Ascomycota</taxon>
        <taxon>Pezizomycotina</taxon>
        <taxon>Orbiliomycetes</taxon>
        <taxon>Orbiliales</taxon>
        <taxon>Orbiliaceae</taxon>
        <taxon>Arthrobotrys</taxon>
    </lineage>
</organism>
<dbReference type="GO" id="GO:0043161">
    <property type="term" value="P:proteasome-mediated ubiquitin-dependent protein catabolic process"/>
    <property type="evidence" value="ECO:0007669"/>
    <property type="project" value="TreeGrafter"/>
</dbReference>
<dbReference type="PROSITE" id="PS50181">
    <property type="entry name" value="FBOX"/>
    <property type="match status" value="1"/>
</dbReference>
<feature type="compositionally biased region" description="Low complexity" evidence="5">
    <location>
        <begin position="741"/>
        <end position="752"/>
    </location>
</feature>
<feature type="compositionally biased region" description="Polar residues" evidence="5">
    <location>
        <begin position="439"/>
        <end position="453"/>
    </location>
</feature>
<dbReference type="InterPro" id="IPR001810">
    <property type="entry name" value="F-box_dom"/>
</dbReference>
<feature type="compositionally biased region" description="Basic and acidic residues" evidence="5">
    <location>
        <begin position="1"/>
        <end position="19"/>
    </location>
</feature>
<comment type="similarity">
    <text evidence="1">Belongs to the WD repeat MET30/SCONB/SCON-2 family.</text>
</comment>
<dbReference type="GO" id="GO:0005634">
    <property type="term" value="C:nucleus"/>
    <property type="evidence" value="ECO:0007669"/>
    <property type="project" value="TreeGrafter"/>
</dbReference>
<feature type="compositionally biased region" description="Basic and acidic residues" evidence="5">
    <location>
        <begin position="880"/>
        <end position="890"/>
    </location>
</feature>
<dbReference type="STRING" id="97331.A0A436ZVG5"/>
<dbReference type="PROSITE" id="PS00678">
    <property type="entry name" value="WD_REPEATS_1"/>
    <property type="match status" value="1"/>
</dbReference>
<keyword evidence="2 4" id="KW-0853">WD repeat</keyword>
<dbReference type="InterPro" id="IPR015943">
    <property type="entry name" value="WD40/YVTN_repeat-like_dom_sf"/>
</dbReference>
<evidence type="ECO:0000313" key="7">
    <source>
        <dbReference type="EMBL" id="RVD82957.1"/>
    </source>
</evidence>
<dbReference type="GO" id="GO:0043130">
    <property type="term" value="F:ubiquitin binding"/>
    <property type="evidence" value="ECO:0007669"/>
    <property type="project" value="TreeGrafter"/>
</dbReference>
<evidence type="ECO:0000256" key="2">
    <source>
        <dbReference type="ARBA" id="ARBA00022574"/>
    </source>
</evidence>
<dbReference type="PROSITE" id="PS50294">
    <property type="entry name" value="WD_REPEATS_REGION"/>
    <property type="match status" value="4"/>
</dbReference>
<dbReference type="RefSeq" id="XP_067488501.1">
    <property type="nucleotide sequence ID" value="XM_067636935.1"/>
</dbReference>
<dbReference type="GeneID" id="93589675"/>
<feature type="region of interest" description="Disordered" evidence="5">
    <location>
        <begin position="1"/>
        <end position="57"/>
    </location>
</feature>
<feature type="repeat" description="WD" evidence="4">
    <location>
        <begin position="1372"/>
        <end position="1413"/>
    </location>
</feature>
<dbReference type="InterPro" id="IPR001680">
    <property type="entry name" value="WD40_rpt"/>
</dbReference>
<comment type="caution">
    <text evidence="7">The sequence shown here is derived from an EMBL/GenBank/DDBJ whole genome shotgun (WGS) entry which is preliminary data.</text>
</comment>
<feature type="repeat" description="WD" evidence="4">
    <location>
        <begin position="1454"/>
        <end position="1492"/>
    </location>
</feature>
<dbReference type="InterPro" id="IPR020472">
    <property type="entry name" value="WD40_PAC1"/>
</dbReference>
<evidence type="ECO:0000256" key="3">
    <source>
        <dbReference type="ARBA" id="ARBA00022737"/>
    </source>
</evidence>
<dbReference type="SMART" id="SM00256">
    <property type="entry name" value="FBOX"/>
    <property type="match status" value="1"/>
</dbReference>
<feature type="region of interest" description="Disordered" evidence="5">
    <location>
        <begin position="439"/>
        <end position="458"/>
    </location>
</feature>
<dbReference type="GO" id="GO:0005737">
    <property type="term" value="C:cytoplasm"/>
    <property type="evidence" value="ECO:0007669"/>
    <property type="project" value="TreeGrafter"/>
</dbReference>
<feature type="compositionally biased region" description="Polar residues" evidence="5">
    <location>
        <begin position="178"/>
        <end position="187"/>
    </location>
</feature>